<protein>
    <recommendedName>
        <fullName evidence="1">NIF system FeS cluster assembly NifU N-terminal domain-containing protein</fullName>
    </recommendedName>
</protein>
<dbReference type="Gene3D" id="3.90.1010.10">
    <property type="match status" value="1"/>
</dbReference>
<dbReference type="PANTHER" id="PTHR10093">
    <property type="entry name" value="IRON-SULFUR CLUSTER ASSEMBLY ENZYME NIFU HOMOLOG"/>
    <property type="match status" value="1"/>
</dbReference>
<dbReference type="InterPro" id="IPR002871">
    <property type="entry name" value="NIF_FeS_clus_asmbl_NifU_N"/>
</dbReference>
<dbReference type="InterPro" id="IPR017787">
    <property type="entry name" value="NIF_FeS_clus_asmbl_NifU-like"/>
</dbReference>
<name>A0A0F9RV97_9ZZZZ</name>
<sequence length="191" mass="20914">MIYSDKVMEHFQNPRNVGVIEDADGVGKVGNPVCGDMMSFSIKVKDNRIDDVKFQTFGCGAAIAVSSIVSEMAMGKTLEDALKITNKSVAEELGGLPKNKLHCSNLGADALHKAIENYKERQKADVEKKEAMVKSVDKEKCYCPYCEGPLEGLEDSCKQCEIELEECPECGESVKKGEEKCLHCGATKVRV</sequence>
<dbReference type="SUPFAM" id="SSF82649">
    <property type="entry name" value="SufE/NifU"/>
    <property type="match status" value="1"/>
</dbReference>
<organism evidence="2">
    <name type="scientific">marine sediment metagenome</name>
    <dbReference type="NCBI Taxonomy" id="412755"/>
    <lineage>
        <taxon>unclassified sequences</taxon>
        <taxon>metagenomes</taxon>
        <taxon>ecological metagenomes</taxon>
    </lineage>
</organism>
<dbReference type="AlphaFoldDB" id="A0A0F9RV97"/>
<evidence type="ECO:0000259" key="1">
    <source>
        <dbReference type="Pfam" id="PF01592"/>
    </source>
</evidence>
<feature type="domain" description="NIF system FeS cluster assembly NifU N-terminal" evidence="1">
    <location>
        <begin position="3"/>
        <end position="123"/>
    </location>
</feature>
<accession>A0A0F9RV97</accession>
<dbReference type="Pfam" id="PF01592">
    <property type="entry name" value="NifU_N"/>
    <property type="match status" value="1"/>
</dbReference>
<dbReference type="GO" id="GO:0016226">
    <property type="term" value="P:iron-sulfur cluster assembly"/>
    <property type="evidence" value="ECO:0007669"/>
    <property type="project" value="InterPro"/>
</dbReference>
<gene>
    <name evidence="2" type="ORF">LCGC14_0597870</name>
</gene>
<dbReference type="GO" id="GO:0051536">
    <property type="term" value="F:iron-sulfur cluster binding"/>
    <property type="evidence" value="ECO:0007669"/>
    <property type="project" value="InterPro"/>
</dbReference>
<dbReference type="CDD" id="cd06664">
    <property type="entry name" value="IscU_like"/>
    <property type="match status" value="1"/>
</dbReference>
<dbReference type="GO" id="GO:0005506">
    <property type="term" value="F:iron ion binding"/>
    <property type="evidence" value="ECO:0007669"/>
    <property type="project" value="InterPro"/>
</dbReference>
<evidence type="ECO:0000313" key="2">
    <source>
        <dbReference type="EMBL" id="KKN53892.1"/>
    </source>
</evidence>
<comment type="caution">
    <text evidence="2">The sequence shown here is derived from an EMBL/GenBank/DDBJ whole genome shotgun (WGS) entry which is preliminary data.</text>
</comment>
<proteinExistence type="predicted"/>
<dbReference type="EMBL" id="LAZR01000953">
    <property type="protein sequence ID" value="KKN53892.1"/>
    <property type="molecule type" value="Genomic_DNA"/>
</dbReference>
<reference evidence="2" key="1">
    <citation type="journal article" date="2015" name="Nature">
        <title>Complex archaea that bridge the gap between prokaryotes and eukaryotes.</title>
        <authorList>
            <person name="Spang A."/>
            <person name="Saw J.H."/>
            <person name="Jorgensen S.L."/>
            <person name="Zaremba-Niedzwiedzka K."/>
            <person name="Martijn J."/>
            <person name="Lind A.E."/>
            <person name="van Eijk R."/>
            <person name="Schleper C."/>
            <person name="Guy L."/>
            <person name="Ettema T.J."/>
        </authorList>
    </citation>
    <scope>NUCLEOTIDE SEQUENCE</scope>
</reference>
<dbReference type="NCBIfam" id="TIGR03419">
    <property type="entry name" value="NifU_clost"/>
    <property type="match status" value="1"/>
</dbReference>